<reference evidence="2 3" key="1">
    <citation type="submission" date="2019-04" db="EMBL/GenBank/DDBJ databases">
        <title>High contiguity whole genome sequence and gene annotation resource for two Venturia nashicola isolates.</title>
        <authorList>
            <person name="Prokchorchik M."/>
            <person name="Won K."/>
            <person name="Lee Y."/>
            <person name="Choi E.D."/>
            <person name="Segonzac C."/>
            <person name="Sohn K.H."/>
        </authorList>
    </citation>
    <scope>NUCLEOTIDE SEQUENCE [LARGE SCALE GENOMIC DNA]</scope>
    <source>
        <strain evidence="2 3">PRI2</strain>
    </source>
</reference>
<dbReference type="Proteomes" id="UP000298493">
    <property type="component" value="Unassembled WGS sequence"/>
</dbReference>
<protein>
    <submittedName>
        <fullName evidence="2">Uncharacterized protein</fullName>
    </submittedName>
</protein>
<evidence type="ECO:0000256" key="1">
    <source>
        <dbReference type="SAM" id="Phobius"/>
    </source>
</evidence>
<accession>A0A4Z1PCI2</accession>
<keyword evidence="1" id="KW-1133">Transmembrane helix</keyword>
<keyword evidence="1" id="KW-0812">Transmembrane</keyword>
<organism evidence="2 3">
    <name type="scientific">Venturia nashicola</name>
    <dbReference type="NCBI Taxonomy" id="86259"/>
    <lineage>
        <taxon>Eukaryota</taxon>
        <taxon>Fungi</taxon>
        <taxon>Dikarya</taxon>
        <taxon>Ascomycota</taxon>
        <taxon>Pezizomycotina</taxon>
        <taxon>Dothideomycetes</taxon>
        <taxon>Pleosporomycetidae</taxon>
        <taxon>Venturiales</taxon>
        <taxon>Venturiaceae</taxon>
        <taxon>Venturia</taxon>
    </lineage>
</organism>
<gene>
    <name evidence="2" type="ORF">E6O75_ATG03971</name>
</gene>
<proteinExistence type="predicted"/>
<evidence type="ECO:0000313" key="3">
    <source>
        <dbReference type="Proteomes" id="UP000298493"/>
    </source>
</evidence>
<dbReference type="AlphaFoldDB" id="A0A4Z1PCI2"/>
<evidence type="ECO:0000313" key="2">
    <source>
        <dbReference type="EMBL" id="TID26108.1"/>
    </source>
</evidence>
<sequence length="228" mass="25879">MHYSARQDVRCQYNQYLVMVNQYLVMAVQYLVMAVQYLVMAVRYQKLVMAPIPTRAGKKKPSNHAFAGEHTPPLAIGNWQFIHKKPIDQSPLAKSLLPLGHHWTSFWLLLTGRIAYFSLYTYDRWIPPHLHAATVAPMSHALIIIRTFPHEGQSLASIQLASIEWAAYLLRLEGLCLSLASGPNRGLPIARPNPPELTAVSMAWLRLLCIPLSQLSEPIYIHPERKPI</sequence>
<keyword evidence="3" id="KW-1185">Reference proteome</keyword>
<keyword evidence="1" id="KW-0472">Membrane</keyword>
<feature type="transmembrane region" description="Helical" evidence="1">
    <location>
        <begin position="20"/>
        <end position="39"/>
    </location>
</feature>
<name>A0A4Z1PCI2_9PEZI</name>
<comment type="caution">
    <text evidence="2">The sequence shown here is derived from an EMBL/GenBank/DDBJ whole genome shotgun (WGS) entry which is preliminary data.</text>
</comment>
<dbReference type="EMBL" id="SNSC02000003">
    <property type="protein sequence ID" value="TID26108.1"/>
    <property type="molecule type" value="Genomic_DNA"/>
</dbReference>